<dbReference type="SUPFAM" id="SSF53383">
    <property type="entry name" value="PLP-dependent transferases"/>
    <property type="match status" value="1"/>
</dbReference>
<organism evidence="7 8">
    <name type="scientific">Lentzea kristufekii</name>
    <dbReference type="NCBI Taxonomy" id="3095430"/>
    <lineage>
        <taxon>Bacteria</taxon>
        <taxon>Bacillati</taxon>
        <taxon>Actinomycetota</taxon>
        <taxon>Actinomycetes</taxon>
        <taxon>Pseudonocardiales</taxon>
        <taxon>Pseudonocardiaceae</taxon>
        <taxon>Lentzea</taxon>
    </lineage>
</organism>
<gene>
    <name evidence="7" type="ORF">SK571_40445</name>
</gene>
<dbReference type="InterPro" id="IPR000192">
    <property type="entry name" value="Aminotrans_V_dom"/>
</dbReference>
<comment type="similarity">
    <text evidence="2 4">Belongs to the class-V pyridoxal-phosphate-dependent aminotransferase family.</text>
</comment>
<dbReference type="InterPro" id="IPR015421">
    <property type="entry name" value="PyrdxlP-dep_Trfase_major"/>
</dbReference>
<dbReference type="InterPro" id="IPR015422">
    <property type="entry name" value="PyrdxlP-dep_Trfase_small"/>
</dbReference>
<proteinExistence type="inferred from homology"/>
<dbReference type="InterPro" id="IPR020578">
    <property type="entry name" value="Aminotrans_V_PyrdxlP_BS"/>
</dbReference>
<dbReference type="InterPro" id="IPR015424">
    <property type="entry name" value="PyrdxlP-dep_Trfase"/>
</dbReference>
<evidence type="ECO:0000313" key="8">
    <source>
        <dbReference type="Proteomes" id="UP001271792"/>
    </source>
</evidence>
<dbReference type="RefSeq" id="WP_319989408.1">
    <property type="nucleotide sequence ID" value="NZ_JAXAVV010000031.1"/>
</dbReference>
<dbReference type="Gene3D" id="3.40.640.10">
    <property type="entry name" value="Type I PLP-dependent aspartate aminotransferase-like (Major domain)"/>
    <property type="match status" value="1"/>
</dbReference>
<dbReference type="GO" id="GO:0008483">
    <property type="term" value="F:transaminase activity"/>
    <property type="evidence" value="ECO:0007669"/>
    <property type="project" value="UniProtKB-KW"/>
</dbReference>
<keyword evidence="7" id="KW-0808">Transferase</keyword>
<dbReference type="Gene3D" id="3.90.1150.10">
    <property type="entry name" value="Aspartate Aminotransferase, domain 1"/>
    <property type="match status" value="1"/>
</dbReference>
<evidence type="ECO:0000256" key="1">
    <source>
        <dbReference type="ARBA" id="ARBA00001933"/>
    </source>
</evidence>
<evidence type="ECO:0000256" key="2">
    <source>
        <dbReference type="ARBA" id="ARBA00009236"/>
    </source>
</evidence>
<dbReference type="PROSITE" id="PS00595">
    <property type="entry name" value="AA_TRANSFER_CLASS_5"/>
    <property type="match status" value="1"/>
</dbReference>
<dbReference type="PANTHER" id="PTHR21152:SF40">
    <property type="entry name" value="ALANINE--GLYOXYLATE AMINOTRANSFERASE"/>
    <property type="match status" value="1"/>
</dbReference>
<name>A0ABU4U537_9PSEU</name>
<dbReference type="Proteomes" id="UP001271792">
    <property type="component" value="Unassembled WGS sequence"/>
</dbReference>
<dbReference type="EMBL" id="JAXAVV010000031">
    <property type="protein sequence ID" value="MDX8055684.1"/>
    <property type="molecule type" value="Genomic_DNA"/>
</dbReference>
<evidence type="ECO:0000256" key="5">
    <source>
        <dbReference type="RuleBase" id="RU004504"/>
    </source>
</evidence>
<comment type="caution">
    <text evidence="7">The sequence shown here is derived from an EMBL/GenBank/DDBJ whole genome shotgun (WGS) entry which is preliminary data.</text>
</comment>
<keyword evidence="7" id="KW-0032">Aminotransferase</keyword>
<accession>A0ABU4U537</accession>
<keyword evidence="8" id="KW-1185">Reference proteome</keyword>
<evidence type="ECO:0000313" key="7">
    <source>
        <dbReference type="EMBL" id="MDX8055684.1"/>
    </source>
</evidence>
<evidence type="ECO:0000256" key="4">
    <source>
        <dbReference type="RuleBase" id="RU004075"/>
    </source>
</evidence>
<protein>
    <submittedName>
        <fullName evidence="7">Alanine--glyoxylate aminotransferase family protein</fullName>
    </submittedName>
</protein>
<reference evidence="7 8" key="1">
    <citation type="submission" date="2023-11" db="EMBL/GenBank/DDBJ databases">
        <title>Lentzea sokolovensis, sp. nov., Lentzea kristufkii, sp. nov., and Lentzea miocenensis, sp. nov., rare actinobacteria from Sokolov Coal Basin, Miocene lacustrine sediment, Czech Republic.</title>
        <authorList>
            <person name="Lara A."/>
            <person name="Kotroba L."/>
            <person name="Nouioui I."/>
            <person name="Neumann-Schaal M."/>
            <person name="Mast Y."/>
            <person name="Chronakova A."/>
        </authorList>
    </citation>
    <scope>NUCLEOTIDE SEQUENCE [LARGE SCALE GENOMIC DNA]</scope>
    <source>
        <strain evidence="7 8">BCCO 10_0798</strain>
    </source>
</reference>
<dbReference type="Pfam" id="PF00266">
    <property type="entry name" value="Aminotran_5"/>
    <property type="match status" value="1"/>
</dbReference>
<sequence length="379" mass="40660">MKLRLATPGPTEVPQRLLLAGAREIVHHRSTEMEGLVHEINEGLPPLFGTRQPVYSMVTSGTGAMEAAVANCFSPGDEVLVVSNGYFGERFQAICRGYGLVVHTVASEWGTSARPEDVRAAHGEHPDIRGVLVVYSETSTGALNDVRGIADIFRDTDVVVVVDAISGLLVHPLEMDAWGLDVVLAASHKGFMLPPGLAFVALSDRAWEAVGRGQGPAYYWSFKRFRQFYPMSSSSPAVSLLLGLHESLKMLAEEGLPAFQRRHALLGEAAQRALVALGFSPFIREPHRRSHVITSALAPEGVDTGHLLKTLSTRHGLTMTGGQAHLKGKLIRVGHVGAADALDLVAVLGAVEMALLALGHRFTPGAGVGEVVRTFHEEN</sequence>
<dbReference type="InterPro" id="IPR024169">
    <property type="entry name" value="SP_NH2Trfase/AEP_transaminase"/>
</dbReference>
<feature type="domain" description="Aminotransferase class V" evidence="6">
    <location>
        <begin position="25"/>
        <end position="324"/>
    </location>
</feature>
<evidence type="ECO:0000256" key="3">
    <source>
        <dbReference type="ARBA" id="ARBA00022898"/>
    </source>
</evidence>
<dbReference type="PIRSF" id="PIRSF000524">
    <property type="entry name" value="SPT"/>
    <property type="match status" value="1"/>
</dbReference>
<evidence type="ECO:0000259" key="6">
    <source>
        <dbReference type="Pfam" id="PF00266"/>
    </source>
</evidence>
<keyword evidence="3" id="KW-0663">Pyridoxal phosphate</keyword>
<dbReference type="PANTHER" id="PTHR21152">
    <property type="entry name" value="AMINOTRANSFERASE CLASS V"/>
    <property type="match status" value="1"/>
</dbReference>
<comment type="cofactor">
    <cofactor evidence="1 5">
        <name>pyridoxal 5'-phosphate</name>
        <dbReference type="ChEBI" id="CHEBI:597326"/>
    </cofactor>
</comment>